<dbReference type="AlphaFoldDB" id="A0A927F7K3"/>
<reference evidence="2" key="1">
    <citation type="submission" date="2020-09" db="EMBL/GenBank/DDBJ databases">
        <title>Pelagicoccus enzymogenes sp. nov. with an EPS production, isolated from marine sediment.</title>
        <authorList>
            <person name="Feng X."/>
        </authorList>
    </citation>
    <scope>NUCLEOTIDE SEQUENCE</scope>
    <source>
        <strain evidence="2">NFK12</strain>
    </source>
</reference>
<sequence>MQKKLLSSIVAITLFIGGSLVQADTAEETPKQALKEIVELYKKNDWEHLVKERCLEARHAQSEAAVQDLVNSLSSQFSDAETLDALVASYEAALSAEPQIESEGTVAIFASEMGSVRLSKMDNGAWGLRF</sequence>
<dbReference type="RefSeq" id="WP_191616536.1">
    <property type="nucleotide sequence ID" value="NZ_JACYFG010000007.1"/>
</dbReference>
<protein>
    <recommendedName>
        <fullName evidence="4">DUF4878 domain-containing protein</fullName>
    </recommendedName>
</protein>
<dbReference type="Proteomes" id="UP000622317">
    <property type="component" value="Unassembled WGS sequence"/>
</dbReference>
<gene>
    <name evidence="2" type="ORF">IEN85_07880</name>
</gene>
<evidence type="ECO:0000313" key="2">
    <source>
        <dbReference type="EMBL" id="MBD5779410.1"/>
    </source>
</evidence>
<dbReference type="EMBL" id="JACYFG010000007">
    <property type="protein sequence ID" value="MBD5779410.1"/>
    <property type="molecule type" value="Genomic_DNA"/>
</dbReference>
<name>A0A927F7K3_9BACT</name>
<evidence type="ECO:0000256" key="1">
    <source>
        <dbReference type="SAM" id="SignalP"/>
    </source>
</evidence>
<keyword evidence="1" id="KW-0732">Signal</keyword>
<feature type="signal peptide" evidence="1">
    <location>
        <begin position="1"/>
        <end position="23"/>
    </location>
</feature>
<feature type="chain" id="PRO_5037692285" description="DUF4878 domain-containing protein" evidence="1">
    <location>
        <begin position="24"/>
        <end position="130"/>
    </location>
</feature>
<evidence type="ECO:0000313" key="3">
    <source>
        <dbReference type="Proteomes" id="UP000622317"/>
    </source>
</evidence>
<keyword evidence="3" id="KW-1185">Reference proteome</keyword>
<organism evidence="2 3">
    <name type="scientific">Pelagicoccus enzymogenes</name>
    <dbReference type="NCBI Taxonomy" id="2773457"/>
    <lineage>
        <taxon>Bacteria</taxon>
        <taxon>Pseudomonadati</taxon>
        <taxon>Verrucomicrobiota</taxon>
        <taxon>Opitutia</taxon>
        <taxon>Puniceicoccales</taxon>
        <taxon>Pelagicoccaceae</taxon>
        <taxon>Pelagicoccus</taxon>
    </lineage>
</organism>
<comment type="caution">
    <text evidence="2">The sequence shown here is derived from an EMBL/GenBank/DDBJ whole genome shotgun (WGS) entry which is preliminary data.</text>
</comment>
<proteinExistence type="predicted"/>
<accession>A0A927F7K3</accession>
<evidence type="ECO:0008006" key="4">
    <source>
        <dbReference type="Google" id="ProtNLM"/>
    </source>
</evidence>